<keyword evidence="4 10" id="KW-0808">Transferase</keyword>
<dbReference type="GO" id="GO:0005886">
    <property type="term" value="C:plasma membrane"/>
    <property type="evidence" value="ECO:0007669"/>
    <property type="project" value="UniProtKB-SubCell"/>
</dbReference>
<keyword evidence="11" id="KW-1185">Reference proteome</keyword>
<dbReference type="EMBL" id="OBEI01000001">
    <property type="protein sequence ID" value="SNZ03513.1"/>
    <property type="molecule type" value="Genomic_DNA"/>
</dbReference>
<dbReference type="PANTHER" id="PTHR33908">
    <property type="entry name" value="MANNOSYLTRANSFERASE YKCB-RELATED"/>
    <property type="match status" value="1"/>
</dbReference>
<evidence type="ECO:0000256" key="8">
    <source>
        <dbReference type="SAM" id="Phobius"/>
    </source>
</evidence>
<dbReference type="AlphaFoldDB" id="A0A285N3J9"/>
<feature type="transmembrane region" description="Helical" evidence="8">
    <location>
        <begin position="301"/>
        <end position="318"/>
    </location>
</feature>
<feature type="transmembrane region" description="Helical" evidence="8">
    <location>
        <begin position="74"/>
        <end position="107"/>
    </location>
</feature>
<name>A0A285N3J9_9AQUI</name>
<evidence type="ECO:0000256" key="7">
    <source>
        <dbReference type="ARBA" id="ARBA00023136"/>
    </source>
</evidence>
<evidence type="ECO:0000256" key="4">
    <source>
        <dbReference type="ARBA" id="ARBA00022679"/>
    </source>
</evidence>
<dbReference type="Pfam" id="PF02366">
    <property type="entry name" value="PMT"/>
    <property type="match status" value="1"/>
</dbReference>
<dbReference type="GO" id="GO:0016763">
    <property type="term" value="F:pentosyltransferase activity"/>
    <property type="evidence" value="ECO:0007669"/>
    <property type="project" value="TreeGrafter"/>
</dbReference>
<sequence length="545" mass="64458">MGEKSIDRLIENRYFVALFVFFTAFVYFWNVWLNDIWIPNEAFYAEAAREMLESGNFLDIYYNYEPRFNKPPMTYWMIAFSYIVFGVNEFATRLPIVLSAIGSNILVYLIGKELYGRKVGIVSAFVMAFSFQFVINSRYASPEIPLTFFFTLTLYFFILGYRRRKFLYIFLSYISLGLVVLTKGFPYIAVIGGIVIFYILFENSFKIKEVWKDIRFIRMEIGLPVVFLIGFSWYIYMYLKFGSSFLQTTLEETIHRAVGKKSKGISDLFFYAVVVLWGFLPYSLFFYYSIVRYFKDRKKELLFPAVWFLVMFVIFTIAKGKIPVYIIQAHGAISLIVAYYLVNYAPTRVYDKFLYYGSLLVPVLIAVIGITGIVYSFKLDPFYYVAVLFPFLYLLRYKDLRLLPFISVLVLFYMFVVSVLPVAEKFRPYDKIGQAISDNVPEKDIPLYIENWFWHNMPFYAKRKVYRDIKSSQILKISEEKPLLALVKRDTLKKINGAVVLWEGYLYKRGSESRFAIFLKYVYKALNGDYSGFEKRYLIYKRWVR</sequence>
<keyword evidence="7 8" id="KW-0472">Membrane</keyword>
<dbReference type="InterPro" id="IPR050297">
    <property type="entry name" value="LipidA_mod_glycosyltrf_83"/>
</dbReference>
<evidence type="ECO:0000256" key="3">
    <source>
        <dbReference type="ARBA" id="ARBA00022676"/>
    </source>
</evidence>
<comment type="subcellular location">
    <subcellularLocation>
        <location evidence="1">Cell membrane</location>
        <topology evidence="1">Multi-pass membrane protein</topology>
    </subcellularLocation>
</comment>
<proteinExistence type="predicted"/>
<evidence type="ECO:0000259" key="9">
    <source>
        <dbReference type="Pfam" id="PF02366"/>
    </source>
</evidence>
<dbReference type="InterPro" id="IPR003342">
    <property type="entry name" value="ArnT-like_N"/>
</dbReference>
<dbReference type="Proteomes" id="UP000219036">
    <property type="component" value="Unassembled WGS sequence"/>
</dbReference>
<feature type="transmembrane region" description="Helical" evidence="8">
    <location>
        <begin position="324"/>
        <end position="342"/>
    </location>
</feature>
<accession>A0A285N3J9</accession>
<reference evidence="11" key="1">
    <citation type="submission" date="2017-09" db="EMBL/GenBank/DDBJ databases">
        <authorList>
            <person name="Varghese N."/>
            <person name="Submissions S."/>
        </authorList>
    </citation>
    <scope>NUCLEOTIDE SEQUENCE [LARGE SCALE GENOMIC DNA]</scope>
    <source>
        <strain evidence="11">DSM 15103</strain>
    </source>
</reference>
<feature type="transmembrane region" description="Helical" evidence="8">
    <location>
        <begin position="144"/>
        <end position="161"/>
    </location>
</feature>
<keyword evidence="3" id="KW-0328">Glycosyltransferase</keyword>
<gene>
    <name evidence="10" type="ORF">SAMN06265182_0399</name>
</gene>
<keyword evidence="5 8" id="KW-0812">Transmembrane</keyword>
<feature type="transmembrane region" description="Helical" evidence="8">
    <location>
        <begin position="166"/>
        <end position="181"/>
    </location>
</feature>
<protein>
    <submittedName>
        <fullName evidence="10">4-amino-4-deoxy-L-arabinose transferase</fullName>
    </submittedName>
</protein>
<keyword evidence="2" id="KW-1003">Cell membrane</keyword>
<evidence type="ECO:0000256" key="5">
    <source>
        <dbReference type="ARBA" id="ARBA00022692"/>
    </source>
</evidence>
<keyword evidence="6 8" id="KW-1133">Transmembrane helix</keyword>
<feature type="transmembrane region" description="Helical" evidence="8">
    <location>
        <begin position="12"/>
        <end position="32"/>
    </location>
</feature>
<dbReference type="PANTHER" id="PTHR33908:SF3">
    <property type="entry name" value="UNDECAPRENYL PHOSPHATE-ALPHA-4-AMINO-4-DEOXY-L-ARABINOSE ARABINOSYL TRANSFERASE"/>
    <property type="match status" value="1"/>
</dbReference>
<evidence type="ECO:0000256" key="1">
    <source>
        <dbReference type="ARBA" id="ARBA00004651"/>
    </source>
</evidence>
<organism evidence="10 11">
    <name type="scientific">Persephonella hydrogeniphila</name>
    <dbReference type="NCBI Taxonomy" id="198703"/>
    <lineage>
        <taxon>Bacteria</taxon>
        <taxon>Pseudomonadati</taxon>
        <taxon>Aquificota</taxon>
        <taxon>Aquificia</taxon>
        <taxon>Aquificales</taxon>
        <taxon>Hydrogenothermaceae</taxon>
        <taxon>Persephonella</taxon>
    </lineage>
</organism>
<evidence type="ECO:0000256" key="2">
    <source>
        <dbReference type="ARBA" id="ARBA00022475"/>
    </source>
</evidence>
<feature type="domain" description="ArnT-like N-terminal" evidence="9">
    <location>
        <begin position="16"/>
        <end position="238"/>
    </location>
</feature>
<dbReference type="GO" id="GO:0006493">
    <property type="term" value="P:protein O-linked glycosylation"/>
    <property type="evidence" value="ECO:0007669"/>
    <property type="project" value="InterPro"/>
</dbReference>
<dbReference type="RefSeq" id="WP_096999586.1">
    <property type="nucleotide sequence ID" value="NZ_OBEI01000001.1"/>
</dbReference>
<dbReference type="OrthoDB" id="9775035at2"/>
<evidence type="ECO:0000313" key="10">
    <source>
        <dbReference type="EMBL" id="SNZ03513.1"/>
    </source>
</evidence>
<feature type="transmembrane region" description="Helical" evidence="8">
    <location>
        <begin position="354"/>
        <end position="375"/>
    </location>
</feature>
<feature type="transmembrane region" description="Helical" evidence="8">
    <location>
        <begin position="217"/>
        <end position="236"/>
    </location>
</feature>
<feature type="transmembrane region" description="Helical" evidence="8">
    <location>
        <begin position="402"/>
        <end position="423"/>
    </location>
</feature>
<dbReference type="GO" id="GO:0000030">
    <property type="term" value="F:mannosyltransferase activity"/>
    <property type="evidence" value="ECO:0007669"/>
    <property type="project" value="InterPro"/>
</dbReference>
<dbReference type="GO" id="GO:0009103">
    <property type="term" value="P:lipopolysaccharide biosynthetic process"/>
    <property type="evidence" value="ECO:0007669"/>
    <property type="project" value="UniProtKB-ARBA"/>
</dbReference>
<feature type="transmembrane region" description="Helical" evidence="8">
    <location>
        <begin position="187"/>
        <end position="205"/>
    </location>
</feature>
<evidence type="ECO:0000313" key="11">
    <source>
        <dbReference type="Proteomes" id="UP000219036"/>
    </source>
</evidence>
<evidence type="ECO:0000256" key="6">
    <source>
        <dbReference type="ARBA" id="ARBA00022989"/>
    </source>
</evidence>
<feature type="transmembrane region" description="Helical" evidence="8">
    <location>
        <begin position="268"/>
        <end position="289"/>
    </location>
</feature>
<feature type="transmembrane region" description="Helical" evidence="8">
    <location>
        <begin position="119"/>
        <end position="138"/>
    </location>
</feature>
<dbReference type="GO" id="GO:0010041">
    <property type="term" value="P:response to iron(III) ion"/>
    <property type="evidence" value="ECO:0007669"/>
    <property type="project" value="TreeGrafter"/>
</dbReference>